<evidence type="ECO:0000256" key="1">
    <source>
        <dbReference type="ARBA" id="ARBA00010617"/>
    </source>
</evidence>
<keyword evidence="2" id="KW-0349">Heme</keyword>
<name>A0A917RN96_9NOCA</name>
<dbReference type="Proteomes" id="UP000638263">
    <property type="component" value="Unassembled WGS sequence"/>
</dbReference>
<dbReference type="PRINTS" id="PR00359">
    <property type="entry name" value="BP450"/>
</dbReference>
<dbReference type="InterPro" id="IPR002397">
    <property type="entry name" value="Cyt_P450_B"/>
</dbReference>
<evidence type="ECO:0000256" key="6">
    <source>
        <dbReference type="ARBA" id="ARBA00023033"/>
    </source>
</evidence>
<keyword evidence="5" id="KW-0408">Iron</keyword>
<evidence type="ECO:0000313" key="8">
    <source>
        <dbReference type="EMBL" id="GGL16072.1"/>
    </source>
</evidence>
<dbReference type="GO" id="GO:0016705">
    <property type="term" value="F:oxidoreductase activity, acting on paired donors, with incorporation or reduction of molecular oxygen"/>
    <property type="evidence" value="ECO:0007669"/>
    <property type="project" value="InterPro"/>
</dbReference>
<dbReference type="PANTHER" id="PTHR46696">
    <property type="entry name" value="P450, PUTATIVE (EUROFUNG)-RELATED"/>
    <property type="match status" value="1"/>
</dbReference>
<keyword evidence="3" id="KW-0479">Metal-binding</keyword>
<dbReference type="Gene3D" id="1.10.630.10">
    <property type="entry name" value="Cytochrome P450"/>
    <property type="match status" value="1"/>
</dbReference>
<dbReference type="AlphaFoldDB" id="A0A917RN96"/>
<dbReference type="SUPFAM" id="SSF48264">
    <property type="entry name" value="Cytochrome P450"/>
    <property type="match status" value="1"/>
</dbReference>
<evidence type="ECO:0000313" key="9">
    <source>
        <dbReference type="Proteomes" id="UP000638263"/>
    </source>
</evidence>
<evidence type="ECO:0000256" key="7">
    <source>
        <dbReference type="SAM" id="MobiDB-lite"/>
    </source>
</evidence>
<accession>A0A917RN96</accession>
<keyword evidence="6" id="KW-0503">Monooxygenase</keyword>
<dbReference type="InterPro" id="IPR036396">
    <property type="entry name" value="Cyt_P450_sf"/>
</dbReference>
<dbReference type="GO" id="GO:0005506">
    <property type="term" value="F:iron ion binding"/>
    <property type="evidence" value="ECO:0007669"/>
    <property type="project" value="InterPro"/>
</dbReference>
<gene>
    <name evidence="8" type="ORF">GCM10011588_33430</name>
</gene>
<evidence type="ECO:0000256" key="2">
    <source>
        <dbReference type="ARBA" id="ARBA00022617"/>
    </source>
</evidence>
<keyword evidence="9" id="KW-1185">Reference proteome</keyword>
<comment type="similarity">
    <text evidence="1">Belongs to the cytochrome P450 family.</text>
</comment>
<protein>
    <submittedName>
        <fullName evidence="8">Cytochrome P450</fullName>
    </submittedName>
</protein>
<organism evidence="8 9">
    <name type="scientific">Nocardia jinanensis</name>
    <dbReference type="NCBI Taxonomy" id="382504"/>
    <lineage>
        <taxon>Bacteria</taxon>
        <taxon>Bacillati</taxon>
        <taxon>Actinomycetota</taxon>
        <taxon>Actinomycetes</taxon>
        <taxon>Mycobacteriales</taxon>
        <taxon>Nocardiaceae</taxon>
        <taxon>Nocardia</taxon>
    </lineage>
</organism>
<dbReference type="RefSeq" id="WP_062999531.1">
    <property type="nucleotide sequence ID" value="NZ_BMMH01000006.1"/>
</dbReference>
<sequence length="417" mass="45744">MSTTTPEPAAASCPVVRSTPFDSDSPQYLLWEPEFAEDPHRHYARMRARGRTTVSVELAPGVPATLVIDYQTAVQILNDPERFSADPRAWQKTVAADCPILPLVGYRPVPARTTGAEHQRYRSVHIEAMRSLDLYAMHAHVENLAVPLINSFCADGHADLIRQYSFPLSFAVCNVLLGCPPHLGDRIADGMAKIFENTDAEAGNQIVGAALAELLALKRNEPGNDVTTRMLQHPAGLSEEEILHQINSQYGAGIEIQQTLIANTLLLILSEKHLGDGVLGGSMSTRDALDEVLFTDPPMANFLLTYPRQPILINDVWLPANQPVVISIAACNTDPRIRRDTVAGNRSHLSWGLGNHSCPAQDISYLVAQDAIDQLLDALPELELDFPGDGPKWRPGPFHRSMTELPVAFDPSPPMRL</sequence>
<dbReference type="PANTHER" id="PTHR46696:SF1">
    <property type="entry name" value="CYTOCHROME P450 YJIB-RELATED"/>
    <property type="match status" value="1"/>
</dbReference>
<proteinExistence type="inferred from homology"/>
<comment type="caution">
    <text evidence="8">The sequence shown here is derived from an EMBL/GenBank/DDBJ whole genome shotgun (WGS) entry which is preliminary data.</text>
</comment>
<dbReference type="GO" id="GO:0020037">
    <property type="term" value="F:heme binding"/>
    <property type="evidence" value="ECO:0007669"/>
    <property type="project" value="InterPro"/>
</dbReference>
<feature type="region of interest" description="Disordered" evidence="7">
    <location>
        <begin position="1"/>
        <end position="21"/>
    </location>
</feature>
<evidence type="ECO:0000256" key="5">
    <source>
        <dbReference type="ARBA" id="ARBA00023004"/>
    </source>
</evidence>
<keyword evidence="4" id="KW-0560">Oxidoreductase</keyword>
<reference evidence="8" key="2">
    <citation type="submission" date="2020-09" db="EMBL/GenBank/DDBJ databases">
        <authorList>
            <person name="Sun Q."/>
            <person name="Zhou Y."/>
        </authorList>
    </citation>
    <scope>NUCLEOTIDE SEQUENCE</scope>
    <source>
        <strain evidence="8">CGMCC 4.3508</strain>
    </source>
</reference>
<dbReference type="EMBL" id="BMMH01000006">
    <property type="protein sequence ID" value="GGL16072.1"/>
    <property type="molecule type" value="Genomic_DNA"/>
</dbReference>
<evidence type="ECO:0000256" key="4">
    <source>
        <dbReference type="ARBA" id="ARBA00023002"/>
    </source>
</evidence>
<reference evidence="8" key="1">
    <citation type="journal article" date="2014" name="Int. J. Syst. Evol. Microbiol.">
        <title>Complete genome sequence of Corynebacterium casei LMG S-19264T (=DSM 44701T), isolated from a smear-ripened cheese.</title>
        <authorList>
            <consortium name="US DOE Joint Genome Institute (JGI-PGF)"/>
            <person name="Walter F."/>
            <person name="Albersmeier A."/>
            <person name="Kalinowski J."/>
            <person name="Ruckert C."/>
        </authorList>
    </citation>
    <scope>NUCLEOTIDE SEQUENCE</scope>
    <source>
        <strain evidence="8">CGMCC 4.3508</strain>
    </source>
</reference>
<evidence type="ECO:0000256" key="3">
    <source>
        <dbReference type="ARBA" id="ARBA00022723"/>
    </source>
</evidence>
<dbReference type="GO" id="GO:0004497">
    <property type="term" value="F:monooxygenase activity"/>
    <property type="evidence" value="ECO:0007669"/>
    <property type="project" value="UniProtKB-KW"/>
</dbReference>